<keyword evidence="3" id="KW-0949">S-adenosyl-L-methionine</keyword>
<dbReference type="Pfam" id="PF01555">
    <property type="entry name" value="N6_N4_Mtase"/>
    <property type="match status" value="1"/>
</dbReference>
<dbReference type="PANTHER" id="PTHR13370">
    <property type="entry name" value="RNA METHYLASE-RELATED"/>
    <property type="match status" value="1"/>
</dbReference>
<evidence type="ECO:0000313" key="5">
    <source>
        <dbReference type="EMBL" id="MBT9145651.1"/>
    </source>
</evidence>
<accession>A0A9E2BHG2</accession>
<reference evidence="5 6" key="1">
    <citation type="journal article" date="2021" name="bioRxiv">
        <title>Unique metabolic strategies in Hadean analogues reveal hints for primordial physiology.</title>
        <authorList>
            <person name="Nobu M.K."/>
            <person name="Nakai R."/>
            <person name="Tamazawa S."/>
            <person name="Mori H."/>
            <person name="Toyoda A."/>
            <person name="Ijiri A."/>
            <person name="Suzuki S."/>
            <person name="Kurokawa K."/>
            <person name="Kamagata Y."/>
            <person name="Tamaki H."/>
        </authorList>
    </citation>
    <scope>NUCLEOTIDE SEQUENCE [LARGE SCALE GENOMIC DNA]</scope>
    <source>
        <strain evidence="5">BS525</strain>
    </source>
</reference>
<sequence length="413" mass="48239">MQTIYIDPPFNLDSSDQFLYRTNYKDANWATLLENRLKLAKDVLNKRGSIFVRCDYNGNWIVRCLMSEIFGEENFRNELVINKSNKQGAIDKRFNPATETLFLYSKIIESLINPQFRKREKQGGWLEMHSPKENKDSHTIIFNGKSFIAPKGRHWSFAQGTVDKLTSENRIRVTKKQYIDVYGNRQSEVLEYLMSEDETIESNWTDIPGYSTTTGFQTENSERLLARVINTGSQKDDLILDFFLGSGTTTAVAHKLNRKWLGVEMGEHFYTRVLPRMKKVLAYDKSGISKEVKEYQGGGFFKYYELEQYEEALANCKYEESDLFSSPSKTPYQEYVFMKDEKMLKALEIDYENDKVKVDLTKLYPNIDIAETLSNLTGRWIKKISDVEVEFEDGTKINTKDLDYKLIKPLIWW</sequence>
<keyword evidence="1 5" id="KW-0489">Methyltransferase</keyword>
<dbReference type="PRINTS" id="PR00506">
    <property type="entry name" value="D21N6MTFRASE"/>
</dbReference>
<evidence type="ECO:0000256" key="3">
    <source>
        <dbReference type="ARBA" id="ARBA00022691"/>
    </source>
</evidence>
<dbReference type="GO" id="GO:0032259">
    <property type="term" value="P:methylation"/>
    <property type="evidence" value="ECO:0007669"/>
    <property type="project" value="UniProtKB-KW"/>
</dbReference>
<name>A0A9E2BHG2_PSYF1</name>
<protein>
    <submittedName>
        <fullName evidence="5">Modification methylase MboII</fullName>
        <ecNumber evidence="5">2.1.1.72</ecNumber>
    </submittedName>
</protein>
<keyword evidence="2 5" id="KW-0808">Transferase</keyword>
<dbReference type="Gene3D" id="3.40.50.150">
    <property type="entry name" value="Vaccinia Virus protein VP39"/>
    <property type="match status" value="1"/>
</dbReference>
<dbReference type="PANTHER" id="PTHR13370:SF3">
    <property type="entry name" value="TRNA (GUANINE(10)-N2)-METHYLTRANSFERASE HOMOLOG"/>
    <property type="match status" value="1"/>
</dbReference>
<dbReference type="InterPro" id="IPR002941">
    <property type="entry name" value="DNA_methylase_N4/N6"/>
</dbReference>
<organism evidence="5 6">
    <name type="scientific">Psychracetigena formicireducens</name>
    <dbReference type="NCBI Taxonomy" id="2986056"/>
    <lineage>
        <taxon>Bacteria</taxon>
        <taxon>Bacillati</taxon>
        <taxon>Candidatus Lithacetigenota</taxon>
        <taxon>Candidatus Psychracetigena</taxon>
    </lineage>
</organism>
<evidence type="ECO:0000313" key="6">
    <source>
        <dbReference type="Proteomes" id="UP000811545"/>
    </source>
</evidence>
<evidence type="ECO:0000259" key="4">
    <source>
        <dbReference type="Pfam" id="PF01555"/>
    </source>
</evidence>
<dbReference type="InterPro" id="IPR029063">
    <property type="entry name" value="SAM-dependent_MTases_sf"/>
</dbReference>
<feature type="domain" description="DNA methylase N-4/N-6" evidence="4">
    <location>
        <begin position="2"/>
        <end position="270"/>
    </location>
</feature>
<dbReference type="GO" id="GO:0005737">
    <property type="term" value="C:cytoplasm"/>
    <property type="evidence" value="ECO:0007669"/>
    <property type="project" value="TreeGrafter"/>
</dbReference>
<dbReference type="AlphaFoldDB" id="A0A9E2BHG2"/>
<evidence type="ECO:0000256" key="1">
    <source>
        <dbReference type="ARBA" id="ARBA00022603"/>
    </source>
</evidence>
<comment type="caution">
    <text evidence="5">The sequence shown here is derived from an EMBL/GenBank/DDBJ whole genome shotgun (WGS) entry which is preliminary data.</text>
</comment>
<dbReference type="GO" id="GO:0008170">
    <property type="term" value="F:N-methyltransferase activity"/>
    <property type="evidence" value="ECO:0007669"/>
    <property type="project" value="InterPro"/>
</dbReference>
<dbReference type="InterPro" id="IPR002295">
    <property type="entry name" value="N4/N6-MTase_EcoPI_Mod-like"/>
</dbReference>
<dbReference type="SUPFAM" id="SSF53335">
    <property type="entry name" value="S-adenosyl-L-methionine-dependent methyltransferases"/>
    <property type="match status" value="1"/>
</dbReference>
<gene>
    <name evidence="5" type="primary">mboIIM</name>
    <name evidence="5" type="ORF">DDT42_01526</name>
</gene>
<dbReference type="EMBL" id="QLTW01000137">
    <property type="protein sequence ID" value="MBT9145651.1"/>
    <property type="molecule type" value="Genomic_DNA"/>
</dbReference>
<dbReference type="GO" id="GO:0003677">
    <property type="term" value="F:DNA binding"/>
    <property type="evidence" value="ECO:0007669"/>
    <property type="project" value="InterPro"/>
</dbReference>
<evidence type="ECO:0000256" key="2">
    <source>
        <dbReference type="ARBA" id="ARBA00022679"/>
    </source>
</evidence>
<dbReference type="Proteomes" id="UP000811545">
    <property type="component" value="Unassembled WGS sequence"/>
</dbReference>
<dbReference type="EC" id="2.1.1.72" evidence="5"/>
<dbReference type="GO" id="GO:0009007">
    <property type="term" value="F:site-specific DNA-methyltransferase (adenine-specific) activity"/>
    <property type="evidence" value="ECO:0007669"/>
    <property type="project" value="UniProtKB-EC"/>
</dbReference>
<proteinExistence type="predicted"/>